<protein>
    <submittedName>
        <fullName evidence="1">Uncharacterized protein</fullName>
    </submittedName>
</protein>
<organism evidence="1">
    <name type="scientific">Arion vulgaris</name>
    <dbReference type="NCBI Taxonomy" id="1028688"/>
    <lineage>
        <taxon>Eukaryota</taxon>
        <taxon>Metazoa</taxon>
        <taxon>Spiralia</taxon>
        <taxon>Lophotrochozoa</taxon>
        <taxon>Mollusca</taxon>
        <taxon>Gastropoda</taxon>
        <taxon>Heterobranchia</taxon>
        <taxon>Euthyneura</taxon>
        <taxon>Panpulmonata</taxon>
        <taxon>Eupulmonata</taxon>
        <taxon>Stylommatophora</taxon>
        <taxon>Helicina</taxon>
        <taxon>Arionoidea</taxon>
        <taxon>Arionidae</taxon>
        <taxon>Arion</taxon>
    </lineage>
</organism>
<accession>A0A0B6Y7M2</accession>
<evidence type="ECO:0000313" key="1">
    <source>
        <dbReference type="EMBL" id="CEK52118.1"/>
    </source>
</evidence>
<dbReference type="GO" id="GO:0003697">
    <property type="term" value="F:single-stranded DNA binding"/>
    <property type="evidence" value="ECO:0007669"/>
    <property type="project" value="InterPro"/>
</dbReference>
<dbReference type="InterPro" id="IPR040893">
    <property type="entry name" value="RADX"/>
</dbReference>
<name>A0A0B6Y7M2_9EUPU</name>
<dbReference type="EMBL" id="HACG01005253">
    <property type="protein sequence ID" value="CEK52118.1"/>
    <property type="molecule type" value="Transcribed_RNA"/>
</dbReference>
<feature type="non-terminal residue" evidence="1">
    <location>
        <position position="250"/>
    </location>
</feature>
<dbReference type="AlphaFoldDB" id="A0A0B6Y7M2"/>
<reference evidence="1" key="1">
    <citation type="submission" date="2014-12" db="EMBL/GenBank/DDBJ databases">
        <title>Insight into the proteome of Arion vulgaris.</title>
        <authorList>
            <person name="Aradska J."/>
            <person name="Bulat T."/>
            <person name="Smidak R."/>
            <person name="Sarate P."/>
            <person name="Gangsoo J."/>
            <person name="Sialana F."/>
            <person name="Bilban M."/>
            <person name="Lubec G."/>
        </authorList>
    </citation>
    <scope>NUCLEOTIDE SEQUENCE</scope>
    <source>
        <tissue evidence="1">Skin</tissue>
    </source>
</reference>
<sequence>NKFRTMAGMNSKYTSSSSCFMKFENVVVPEPSEFPPFMVLELNRYYPEPSCRKLYGIDTCHFWDVFDITLSDGAYKMKFVLTADACLNKMVSPGSWIELKKFARYWDEKSITGEAVVVIQEFEVIHKQPVNNFAEYCKLSWTRAHNSRQTENVPLASARCYYVDNWTRNVATESLECEFQSCKLSSIDMAEVYSIKDIMTKKFSQSTTPALLVKVMRKSRLLHYVTHSKEDKWPLQAIGCTHPEKFQLLS</sequence>
<gene>
    <name evidence="1" type="primary">ORF15558</name>
</gene>
<dbReference type="PANTHER" id="PTHR14944:SF2">
    <property type="entry name" value="RPA-RELATED PROTEIN RADX"/>
    <property type="match status" value="1"/>
</dbReference>
<dbReference type="PANTHER" id="PTHR14944">
    <property type="entry name" value="RPA-RELATED PROTEIN RADX"/>
    <property type="match status" value="1"/>
</dbReference>
<proteinExistence type="predicted"/>
<feature type="non-terminal residue" evidence="1">
    <location>
        <position position="1"/>
    </location>
</feature>